<evidence type="ECO:0000256" key="1">
    <source>
        <dbReference type="SAM" id="SignalP"/>
    </source>
</evidence>
<feature type="chain" id="PRO_5046197788" description="Secreted protein" evidence="1">
    <location>
        <begin position="17"/>
        <end position="190"/>
    </location>
</feature>
<keyword evidence="3" id="KW-1185">Reference proteome</keyword>
<name>A0ABU7CMV6_9TELE</name>
<feature type="signal peptide" evidence="1">
    <location>
        <begin position="1"/>
        <end position="16"/>
    </location>
</feature>
<evidence type="ECO:0008006" key="4">
    <source>
        <dbReference type="Google" id="ProtNLM"/>
    </source>
</evidence>
<accession>A0ABU7CMV6</accession>
<comment type="caution">
    <text evidence="2">The sequence shown here is derived from an EMBL/GenBank/DDBJ whole genome shotgun (WGS) entry which is preliminary data.</text>
</comment>
<keyword evidence="1" id="KW-0732">Signal</keyword>
<protein>
    <recommendedName>
        <fullName evidence="4">Secreted protein</fullName>
    </recommendedName>
</protein>
<evidence type="ECO:0000313" key="3">
    <source>
        <dbReference type="Proteomes" id="UP001352852"/>
    </source>
</evidence>
<dbReference type="Proteomes" id="UP001352852">
    <property type="component" value="Unassembled WGS sequence"/>
</dbReference>
<gene>
    <name evidence="2" type="ORF">CHARACLAT_011600</name>
</gene>
<sequence length="190" mass="21767">MLLVFVSSETVSMLWAVMTARCTSVLLKPMTLRRMSGPRWPRCAWAGQVPVWWPSGCDNSNTNDQDDRLSAQNVAQRQNSLHPLMLKRLRVKQAAFSEEGDGDSWALCRFSSDILMHTSQSVSRDRLGQTNLRILITLSEKYRTSVLGVNFSVNILTCVVETYTPASWFVSAYKEVRQRKQDRQDFPYKI</sequence>
<evidence type="ECO:0000313" key="2">
    <source>
        <dbReference type="EMBL" id="MED6264131.1"/>
    </source>
</evidence>
<proteinExistence type="predicted"/>
<reference evidence="2 3" key="1">
    <citation type="submission" date="2021-06" db="EMBL/GenBank/DDBJ databases">
        <authorList>
            <person name="Palmer J.M."/>
        </authorList>
    </citation>
    <scope>NUCLEOTIDE SEQUENCE [LARGE SCALE GENOMIC DNA]</scope>
    <source>
        <strain evidence="2 3">CL_MEX2019</strain>
        <tissue evidence="2">Muscle</tissue>
    </source>
</reference>
<organism evidence="2 3">
    <name type="scientific">Characodon lateralis</name>
    <dbReference type="NCBI Taxonomy" id="208331"/>
    <lineage>
        <taxon>Eukaryota</taxon>
        <taxon>Metazoa</taxon>
        <taxon>Chordata</taxon>
        <taxon>Craniata</taxon>
        <taxon>Vertebrata</taxon>
        <taxon>Euteleostomi</taxon>
        <taxon>Actinopterygii</taxon>
        <taxon>Neopterygii</taxon>
        <taxon>Teleostei</taxon>
        <taxon>Neoteleostei</taxon>
        <taxon>Acanthomorphata</taxon>
        <taxon>Ovalentaria</taxon>
        <taxon>Atherinomorphae</taxon>
        <taxon>Cyprinodontiformes</taxon>
        <taxon>Goodeidae</taxon>
        <taxon>Characodon</taxon>
    </lineage>
</organism>
<dbReference type="EMBL" id="JAHUTJ010000776">
    <property type="protein sequence ID" value="MED6264131.1"/>
    <property type="molecule type" value="Genomic_DNA"/>
</dbReference>